<dbReference type="Proteomes" id="UP000320421">
    <property type="component" value="Chromosome"/>
</dbReference>
<evidence type="ECO:0000313" key="1">
    <source>
        <dbReference type="EMBL" id="QDT24567.1"/>
    </source>
</evidence>
<accession>A0A517PYY5</accession>
<protein>
    <submittedName>
        <fullName evidence="1">Uncharacterized protein</fullName>
    </submittedName>
</protein>
<proteinExistence type="predicted"/>
<gene>
    <name evidence="1" type="ORF">HG66A1_64010</name>
</gene>
<keyword evidence="2" id="KW-1185">Reference proteome</keyword>
<dbReference type="EMBL" id="CP036266">
    <property type="protein sequence ID" value="QDT24567.1"/>
    <property type="molecule type" value="Genomic_DNA"/>
</dbReference>
<evidence type="ECO:0000313" key="2">
    <source>
        <dbReference type="Proteomes" id="UP000320421"/>
    </source>
</evidence>
<dbReference type="AlphaFoldDB" id="A0A517PYY5"/>
<reference evidence="1 2" key="1">
    <citation type="submission" date="2019-02" db="EMBL/GenBank/DDBJ databases">
        <title>Deep-cultivation of Planctomycetes and their phenomic and genomic characterization uncovers novel biology.</title>
        <authorList>
            <person name="Wiegand S."/>
            <person name="Jogler M."/>
            <person name="Boedeker C."/>
            <person name="Pinto D."/>
            <person name="Vollmers J."/>
            <person name="Rivas-Marin E."/>
            <person name="Kohn T."/>
            <person name="Peeters S.H."/>
            <person name="Heuer A."/>
            <person name="Rast P."/>
            <person name="Oberbeckmann S."/>
            <person name="Bunk B."/>
            <person name="Jeske O."/>
            <person name="Meyerdierks A."/>
            <person name="Storesund J.E."/>
            <person name="Kallscheuer N."/>
            <person name="Luecker S."/>
            <person name="Lage O.M."/>
            <person name="Pohl T."/>
            <person name="Merkel B.J."/>
            <person name="Hornburger P."/>
            <person name="Mueller R.-W."/>
            <person name="Bruemmer F."/>
            <person name="Labrenz M."/>
            <person name="Spormann A.M."/>
            <person name="Op den Camp H."/>
            <person name="Overmann J."/>
            <person name="Amann R."/>
            <person name="Jetten M.S.M."/>
            <person name="Mascher T."/>
            <person name="Medema M.H."/>
            <person name="Devos D.P."/>
            <person name="Kaster A.-K."/>
            <person name="Ovreas L."/>
            <person name="Rohde M."/>
            <person name="Galperin M.Y."/>
            <person name="Jogler C."/>
        </authorList>
    </citation>
    <scope>NUCLEOTIDE SEQUENCE [LARGE SCALE GENOMIC DNA]</scope>
    <source>
        <strain evidence="1 2">HG66A1</strain>
    </source>
</reference>
<name>A0A517PYY5_9PLAN</name>
<organism evidence="1 2">
    <name type="scientific">Gimesia chilikensis</name>
    <dbReference type="NCBI Taxonomy" id="2605989"/>
    <lineage>
        <taxon>Bacteria</taxon>
        <taxon>Pseudomonadati</taxon>
        <taxon>Planctomycetota</taxon>
        <taxon>Planctomycetia</taxon>
        <taxon>Planctomycetales</taxon>
        <taxon>Planctomycetaceae</taxon>
        <taxon>Gimesia</taxon>
    </lineage>
</organism>
<sequence>MVGSRNSSQQTKTKPMNAWWSTPDGTALVQGELIRNFDFPRLDSIPTGSDRPEMKIIKADCIILTQSCDLENRKVNEVLLCKCYSLRAICEIHQHYKDIKMREDIRKGNVYACCMLTSPDNDEDPEENLIVDFKSVVSVSREYLMQFIEINNVERVCLVSPYTEYLSQAFAKFFMRVALPVGIESFKKK</sequence>